<keyword evidence="5 12" id="KW-0418">Kinase</keyword>
<dbReference type="InterPro" id="IPR035965">
    <property type="entry name" value="PAS-like_dom_sf"/>
</dbReference>
<evidence type="ECO:0000256" key="7">
    <source>
        <dbReference type="SAM" id="MobiDB-lite"/>
    </source>
</evidence>
<protein>
    <recommendedName>
        <fullName evidence="2">histidine kinase</fullName>
        <ecNumber evidence="2">2.7.13.3</ecNumber>
    </recommendedName>
</protein>
<feature type="transmembrane region" description="Helical" evidence="8">
    <location>
        <begin position="147"/>
        <end position="172"/>
    </location>
</feature>
<dbReference type="CDD" id="cd00075">
    <property type="entry name" value="HATPase"/>
    <property type="match status" value="1"/>
</dbReference>
<dbReference type="PROSITE" id="PS50112">
    <property type="entry name" value="PAS"/>
    <property type="match status" value="1"/>
</dbReference>
<dbReference type="AlphaFoldDB" id="A0A1H6IMX4"/>
<dbReference type="InterPro" id="IPR003594">
    <property type="entry name" value="HATPase_dom"/>
</dbReference>
<dbReference type="SUPFAM" id="SSF55874">
    <property type="entry name" value="ATPase domain of HSP90 chaperone/DNA topoisomerase II/histidine kinase"/>
    <property type="match status" value="1"/>
</dbReference>
<evidence type="ECO:0000256" key="8">
    <source>
        <dbReference type="SAM" id="Phobius"/>
    </source>
</evidence>
<dbReference type="SMART" id="SM00387">
    <property type="entry name" value="HATPase_c"/>
    <property type="match status" value="1"/>
</dbReference>
<evidence type="ECO:0000259" key="11">
    <source>
        <dbReference type="PROSITE" id="PS50113"/>
    </source>
</evidence>
<feature type="domain" description="PAC" evidence="11">
    <location>
        <begin position="306"/>
        <end position="358"/>
    </location>
</feature>
<feature type="transmembrane region" description="Helical" evidence="8">
    <location>
        <begin position="103"/>
        <end position="127"/>
    </location>
</feature>
<dbReference type="InterPro" id="IPR050980">
    <property type="entry name" value="2C_sensor_his_kinase"/>
</dbReference>
<dbReference type="Pfam" id="PF08448">
    <property type="entry name" value="PAS_4"/>
    <property type="match status" value="1"/>
</dbReference>
<dbReference type="Gene3D" id="3.30.565.10">
    <property type="entry name" value="Histidine kinase-like ATPase, C-terminal domain"/>
    <property type="match status" value="1"/>
</dbReference>
<keyword evidence="6" id="KW-0067">ATP-binding</keyword>
<gene>
    <name evidence="12" type="ORF">SAMN05192561_103222</name>
</gene>
<feature type="domain" description="PAS" evidence="10">
    <location>
        <begin position="240"/>
        <end position="276"/>
    </location>
</feature>
<keyword evidence="13" id="KW-1185">Reference proteome</keyword>
<keyword evidence="4" id="KW-0547">Nucleotide-binding</keyword>
<reference evidence="12 13" key="1">
    <citation type="submission" date="2016-10" db="EMBL/GenBank/DDBJ databases">
        <authorList>
            <person name="de Groot N.N."/>
        </authorList>
    </citation>
    <scope>NUCLEOTIDE SEQUENCE [LARGE SCALE GENOMIC DNA]</scope>
    <source>
        <strain evidence="12 13">IBRC-M10418</strain>
    </source>
</reference>
<dbReference type="Proteomes" id="UP000199215">
    <property type="component" value="Unassembled WGS sequence"/>
</dbReference>
<evidence type="ECO:0000256" key="5">
    <source>
        <dbReference type="ARBA" id="ARBA00022777"/>
    </source>
</evidence>
<name>A0A1H6IMX4_9EURY</name>
<dbReference type="EC" id="2.7.13.3" evidence="2"/>
<dbReference type="PANTHER" id="PTHR44936">
    <property type="entry name" value="SENSOR PROTEIN CREC"/>
    <property type="match status" value="1"/>
</dbReference>
<evidence type="ECO:0000256" key="1">
    <source>
        <dbReference type="ARBA" id="ARBA00000085"/>
    </source>
</evidence>
<organism evidence="12 13">
    <name type="scientific">Halopenitus malekzadehii</name>
    <dbReference type="NCBI Taxonomy" id="1267564"/>
    <lineage>
        <taxon>Archaea</taxon>
        <taxon>Methanobacteriati</taxon>
        <taxon>Methanobacteriota</taxon>
        <taxon>Stenosarchaea group</taxon>
        <taxon>Halobacteria</taxon>
        <taxon>Halobacteriales</taxon>
        <taxon>Haloferacaceae</taxon>
        <taxon>Halopenitus</taxon>
    </lineage>
</organism>
<dbReference type="InterPro" id="IPR013656">
    <property type="entry name" value="PAS_4"/>
</dbReference>
<evidence type="ECO:0000256" key="2">
    <source>
        <dbReference type="ARBA" id="ARBA00012438"/>
    </source>
</evidence>
<dbReference type="PROSITE" id="PS50109">
    <property type="entry name" value="HIS_KIN"/>
    <property type="match status" value="1"/>
</dbReference>
<feature type="domain" description="Histidine kinase" evidence="9">
    <location>
        <begin position="362"/>
        <end position="590"/>
    </location>
</feature>
<feature type="region of interest" description="Disordered" evidence="7">
    <location>
        <begin position="572"/>
        <end position="601"/>
    </location>
</feature>
<dbReference type="Gene3D" id="3.30.450.20">
    <property type="entry name" value="PAS domain"/>
    <property type="match status" value="1"/>
</dbReference>
<evidence type="ECO:0000313" key="12">
    <source>
        <dbReference type="EMBL" id="SEH50420.1"/>
    </source>
</evidence>
<dbReference type="InterPro" id="IPR000700">
    <property type="entry name" value="PAS-assoc_C"/>
</dbReference>
<dbReference type="RefSeq" id="WP_092816784.1">
    <property type="nucleotide sequence ID" value="NZ_FNWU01000003.1"/>
</dbReference>
<dbReference type="OrthoDB" id="237703at2157"/>
<dbReference type="GO" id="GO:0004673">
    <property type="term" value="F:protein histidine kinase activity"/>
    <property type="evidence" value="ECO:0007669"/>
    <property type="project" value="UniProtKB-EC"/>
</dbReference>
<feature type="compositionally biased region" description="Basic and acidic residues" evidence="7">
    <location>
        <begin position="591"/>
        <end position="601"/>
    </location>
</feature>
<keyword evidence="3" id="KW-0808">Transferase</keyword>
<dbReference type="InterPro" id="IPR004358">
    <property type="entry name" value="Sig_transdc_His_kin-like_C"/>
</dbReference>
<feature type="transmembrane region" description="Helical" evidence="8">
    <location>
        <begin position="37"/>
        <end position="60"/>
    </location>
</feature>
<dbReference type="GO" id="GO:0005524">
    <property type="term" value="F:ATP binding"/>
    <property type="evidence" value="ECO:0007669"/>
    <property type="project" value="UniProtKB-KW"/>
</dbReference>
<dbReference type="PANTHER" id="PTHR44936:SF10">
    <property type="entry name" value="SENSOR PROTEIN RSTB"/>
    <property type="match status" value="1"/>
</dbReference>
<dbReference type="EMBL" id="FNWU01000003">
    <property type="protein sequence ID" value="SEH50420.1"/>
    <property type="molecule type" value="Genomic_DNA"/>
</dbReference>
<evidence type="ECO:0000256" key="6">
    <source>
        <dbReference type="ARBA" id="ARBA00022840"/>
    </source>
</evidence>
<evidence type="ECO:0000256" key="3">
    <source>
        <dbReference type="ARBA" id="ARBA00022679"/>
    </source>
</evidence>
<keyword evidence="8" id="KW-1133">Transmembrane helix</keyword>
<feature type="transmembrane region" description="Helical" evidence="8">
    <location>
        <begin position="72"/>
        <end position="91"/>
    </location>
</feature>
<dbReference type="SUPFAM" id="SSF55785">
    <property type="entry name" value="PYP-like sensor domain (PAS domain)"/>
    <property type="match status" value="1"/>
</dbReference>
<feature type="compositionally biased region" description="Basic and acidic residues" evidence="7">
    <location>
        <begin position="575"/>
        <end position="584"/>
    </location>
</feature>
<proteinExistence type="predicted"/>
<sequence length="601" mass="63866">MVGITTLPWPAIGSLAAGVGSLALIRYVLDHRGTPGANWFIAVLIAQAVWCLGYGVGLLVAAPRARLAFEMAVWIGIVWTGLTFLAFALEYTGRGNVVHGPGYGAFAVFGIVTTAVTVTNPLHGAMWSGFDLDPVLGVATVSYTIGAWGYLTLGVATLSVVVAVVLLVDTLLSYGPLYRREAAAVALSSIPPGFALLAWAFEVGPVPQFNPAPVMFLPHVALDAYAFGRADLFERNPTTIRAADRTAIDDLSDPIVILDLDDRIVRLNEAATAVFGEDGASPVDAGFSAVVGVGADLDAAAADDGTPIDPIERRVDGRDRTFAVSVSQLRDPAATHVGYTVVFTDITEQERRRQQLEVLNRILRHNIRNDAGVVHGYAELLVERVDAEDRRMADAIERRAGALAALGEKARTVETLIDGEPSRRLSVAALVRSVVADVRDHDRLDASTAAITVVVRSGELGDPGDGAEDDGIDGEFREATLTAAVRNLLENAIRHHDGGGSERPDGSPWIQVTVERDGDDVVITVVDDGPGIPDHELEAIAAGRETALEHGSGLGLWIVHWATDALGGTVTYTDRSPRGTRAELRLPNGERQGETKEKTGS</sequence>
<dbReference type="STRING" id="1267564.SAMN05192561_103222"/>
<keyword evidence="8" id="KW-0812">Transmembrane</keyword>
<evidence type="ECO:0000259" key="10">
    <source>
        <dbReference type="PROSITE" id="PS50112"/>
    </source>
</evidence>
<evidence type="ECO:0000256" key="4">
    <source>
        <dbReference type="ARBA" id="ARBA00022741"/>
    </source>
</evidence>
<accession>A0A1H6IMX4</accession>
<evidence type="ECO:0000313" key="13">
    <source>
        <dbReference type="Proteomes" id="UP000199215"/>
    </source>
</evidence>
<dbReference type="InterPro" id="IPR036890">
    <property type="entry name" value="HATPase_C_sf"/>
</dbReference>
<feature type="transmembrane region" description="Helical" evidence="8">
    <location>
        <begin position="6"/>
        <end position="25"/>
    </location>
</feature>
<dbReference type="Pfam" id="PF16927">
    <property type="entry name" value="HisKA_7TM"/>
    <property type="match status" value="1"/>
</dbReference>
<keyword evidence="8" id="KW-0472">Membrane</keyword>
<evidence type="ECO:0000259" key="9">
    <source>
        <dbReference type="PROSITE" id="PS50109"/>
    </source>
</evidence>
<dbReference type="PROSITE" id="PS50113">
    <property type="entry name" value="PAC"/>
    <property type="match status" value="1"/>
</dbReference>
<dbReference type="PRINTS" id="PR00344">
    <property type="entry name" value="BCTRLSENSOR"/>
</dbReference>
<dbReference type="InterPro" id="IPR005467">
    <property type="entry name" value="His_kinase_dom"/>
</dbReference>
<comment type="catalytic activity">
    <reaction evidence="1">
        <text>ATP + protein L-histidine = ADP + protein N-phospho-L-histidine.</text>
        <dbReference type="EC" id="2.7.13.3"/>
    </reaction>
</comment>
<dbReference type="Pfam" id="PF02518">
    <property type="entry name" value="HATPase_c"/>
    <property type="match status" value="1"/>
</dbReference>
<dbReference type="InterPro" id="IPR031621">
    <property type="entry name" value="HisKA_7TM"/>
</dbReference>
<dbReference type="InterPro" id="IPR000014">
    <property type="entry name" value="PAS"/>
</dbReference>